<feature type="non-terminal residue" evidence="2">
    <location>
        <position position="126"/>
    </location>
</feature>
<proteinExistence type="predicted"/>
<organism evidence="2 3">
    <name type="scientific">Paraglomus brasilianum</name>
    <dbReference type="NCBI Taxonomy" id="144538"/>
    <lineage>
        <taxon>Eukaryota</taxon>
        <taxon>Fungi</taxon>
        <taxon>Fungi incertae sedis</taxon>
        <taxon>Mucoromycota</taxon>
        <taxon>Glomeromycotina</taxon>
        <taxon>Glomeromycetes</taxon>
        <taxon>Paraglomerales</taxon>
        <taxon>Paraglomeraceae</taxon>
        <taxon>Paraglomus</taxon>
    </lineage>
</organism>
<feature type="signal peptide" evidence="1">
    <location>
        <begin position="1"/>
        <end position="30"/>
    </location>
</feature>
<comment type="caution">
    <text evidence="2">The sequence shown here is derived from an EMBL/GenBank/DDBJ whole genome shotgun (WGS) entry which is preliminary data.</text>
</comment>
<protein>
    <submittedName>
        <fullName evidence="2">11796_t:CDS:1</fullName>
    </submittedName>
</protein>
<dbReference type="Proteomes" id="UP000789739">
    <property type="component" value="Unassembled WGS sequence"/>
</dbReference>
<name>A0A9N9HA89_9GLOM</name>
<keyword evidence="1" id="KW-0732">Signal</keyword>
<dbReference type="AlphaFoldDB" id="A0A9N9HA89"/>
<feature type="non-terminal residue" evidence="2">
    <location>
        <position position="1"/>
    </location>
</feature>
<feature type="chain" id="PRO_5040474605" evidence="1">
    <location>
        <begin position="31"/>
        <end position="126"/>
    </location>
</feature>
<keyword evidence="3" id="KW-1185">Reference proteome</keyword>
<evidence type="ECO:0000313" key="2">
    <source>
        <dbReference type="EMBL" id="CAG8660342.1"/>
    </source>
</evidence>
<sequence length="126" mass="13889">DKMVRNALVTFATCLMRCIIVINPLQPIAAGVLDTSGSDSLWTKMVAKDGVVVCLSHPPESYFHSNVHHSIRLMCQKLVDRKKAAHSCSDGKRFLIDSIKTPKGLTDEPESVKLQVHAAHTLLENL</sequence>
<dbReference type="EMBL" id="CAJVPI010003612">
    <property type="protein sequence ID" value="CAG8660342.1"/>
    <property type="molecule type" value="Genomic_DNA"/>
</dbReference>
<evidence type="ECO:0000313" key="3">
    <source>
        <dbReference type="Proteomes" id="UP000789739"/>
    </source>
</evidence>
<gene>
    <name evidence="2" type="ORF">PBRASI_LOCUS10748</name>
</gene>
<accession>A0A9N9HA89</accession>
<reference evidence="2" key="1">
    <citation type="submission" date="2021-06" db="EMBL/GenBank/DDBJ databases">
        <authorList>
            <person name="Kallberg Y."/>
            <person name="Tangrot J."/>
            <person name="Rosling A."/>
        </authorList>
    </citation>
    <scope>NUCLEOTIDE SEQUENCE</scope>
    <source>
        <strain evidence="2">BR232B</strain>
    </source>
</reference>
<evidence type="ECO:0000256" key="1">
    <source>
        <dbReference type="SAM" id="SignalP"/>
    </source>
</evidence>